<dbReference type="InterPro" id="IPR029021">
    <property type="entry name" value="Prot-tyrosine_phosphatase-like"/>
</dbReference>
<protein>
    <recommendedName>
        <fullName evidence="2">diphosphoinositol-polyphosphate diphosphatase</fullName>
        <ecNumber evidence="2">3.6.1.52</ecNumber>
    </recommendedName>
</protein>
<dbReference type="InterPro" id="IPR020422">
    <property type="entry name" value="TYR_PHOSPHATASE_DUAL_dom"/>
</dbReference>
<dbReference type="CDD" id="cd18538">
    <property type="entry name" value="PFA-DSP_unk"/>
    <property type="match status" value="1"/>
</dbReference>
<keyword evidence="3" id="KW-0963">Cytoplasm</keyword>
<organism evidence="12 13">
    <name type="scientific">Aspergillus heteromorphus CBS 117.55</name>
    <dbReference type="NCBI Taxonomy" id="1448321"/>
    <lineage>
        <taxon>Eukaryota</taxon>
        <taxon>Fungi</taxon>
        <taxon>Dikarya</taxon>
        <taxon>Ascomycota</taxon>
        <taxon>Pezizomycotina</taxon>
        <taxon>Eurotiomycetes</taxon>
        <taxon>Eurotiomycetidae</taxon>
        <taxon>Eurotiales</taxon>
        <taxon>Aspergillaceae</taxon>
        <taxon>Aspergillus</taxon>
        <taxon>Aspergillus subgen. Circumdati</taxon>
    </lineage>
</organism>
<comment type="catalytic activity">
    <reaction evidence="7">
        <text>3,5-bis(diphospho)-1D-myo-inositol 1,2,4,6-tetrakisphosphate + H2O = 3-diphospho-1D-myo-inositol 1,2,4,5,6-pentakisphosphate + phosphate + 2 H(+)</text>
        <dbReference type="Rhea" id="RHEA:56312"/>
        <dbReference type="ChEBI" id="CHEBI:15377"/>
        <dbReference type="ChEBI" id="CHEBI:15378"/>
        <dbReference type="ChEBI" id="CHEBI:43474"/>
        <dbReference type="ChEBI" id="CHEBI:140372"/>
        <dbReference type="ChEBI" id="CHEBI:140374"/>
        <dbReference type="EC" id="3.6.1.52"/>
    </reaction>
    <physiologicalReaction direction="left-to-right" evidence="7">
        <dbReference type="Rhea" id="RHEA:56313"/>
    </physiologicalReaction>
</comment>
<evidence type="ECO:0000256" key="7">
    <source>
        <dbReference type="ARBA" id="ARBA00047562"/>
    </source>
</evidence>
<dbReference type="InterPro" id="IPR000387">
    <property type="entry name" value="Tyr_Pase_dom"/>
</dbReference>
<evidence type="ECO:0000313" key="12">
    <source>
        <dbReference type="EMBL" id="PWY86212.1"/>
    </source>
</evidence>
<name>A0A317WLL2_9EURO</name>
<dbReference type="Pfam" id="PF03162">
    <property type="entry name" value="Y_phosphatase2"/>
    <property type="match status" value="1"/>
</dbReference>
<feature type="domain" description="Tyrosine-protein phosphatase" evidence="10">
    <location>
        <begin position="40"/>
        <end position="189"/>
    </location>
</feature>
<comment type="catalytic activity">
    <reaction evidence="6">
        <text>5-diphospho-1D-myo-inositol 1,2,3,4,6-pentakisphosphate + H2O = 1D-myo-inositol hexakisphosphate + phosphate + H(+)</text>
        <dbReference type="Rhea" id="RHEA:22384"/>
        <dbReference type="ChEBI" id="CHEBI:15377"/>
        <dbReference type="ChEBI" id="CHEBI:15378"/>
        <dbReference type="ChEBI" id="CHEBI:43474"/>
        <dbReference type="ChEBI" id="CHEBI:58130"/>
        <dbReference type="ChEBI" id="CHEBI:58628"/>
        <dbReference type="EC" id="3.6.1.52"/>
    </reaction>
    <physiologicalReaction direction="left-to-right" evidence="6">
        <dbReference type="Rhea" id="RHEA:22385"/>
    </physiologicalReaction>
</comment>
<dbReference type="GeneID" id="37060982"/>
<comment type="caution">
    <text evidence="12">The sequence shown here is derived from an EMBL/GenBank/DDBJ whole genome shotgun (WGS) entry which is preliminary data.</text>
</comment>
<proteinExistence type="inferred from homology"/>
<dbReference type="GO" id="GO:0016791">
    <property type="term" value="F:phosphatase activity"/>
    <property type="evidence" value="ECO:0007669"/>
    <property type="project" value="InterPro"/>
</dbReference>
<dbReference type="GO" id="GO:0005737">
    <property type="term" value="C:cytoplasm"/>
    <property type="evidence" value="ECO:0007669"/>
    <property type="project" value="UniProtKB-SubCell"/>
</dbReference>
<dbReference type="OrthoDB" id="6375174at2759"/>
<keyword evidence="13" id="KW-1185">Reference proteome</keyword>
<evidence type="ECO:0000256" key="2">
    <source>
        <dbReference type="ARBA" id="ARBA00012527"/>
    </source>
</evidence>
<dbReference type="PANTHER" id="PTHR31126">
    <property type="entry name" value="TYROSINE-PROTEIN PHOSPHATASE"/>
    <property type="match status" value="1"/>
</dbReference>
<evidence type="ECO:0000259" key="10">
    <source>
        <dbReference type="PROSITE" id="PS50054"/>
    </source>
</evidence>
<comment type="catalytic activity">
    <reaction evidence="8">
        <text>1,5-bis(diphospho)-1D-myo-inositol 2,3,4,6-tetrakisphosphate + H2O = 1-diphospho-1D-myo-inositol 2,3,4,5,6-pentakisphosphate + phosphate + 2 H(+)</text>
        <dbReference type="Rhea" id="RHEA:79699"/>
        <dbReference type="ChEBI" id="CHEBI:15377"/>
        <dbReference type="ChEBI" id="CHEBI:15378"/>
        <dbReference type="ChEBI" id="CHEBI:43474"/>
        <dbReference type="ChEBI" id="CHEBI:74946"/>
        <dbReference type="ChEBI" id="CHEBI:77983"/>
        <dbReference type="EC" id="3.6.1.52"/>
    </reaction>
    <physiologicalReaction direction="left-to-right" evidence="8">
        <dbReference type="Rhea" id="RHEA:79700"/>
    </physiologicalReaction>
</comment>
<feature type="domain" description="Tyrosine specific protein phosphatases" evidence="11">
    <location>
        <begin position="114"/>
        <end position="144"/>
    </location>
</feature>
<evidence type="ECO:0000256" key="5">
    <source>
        <dbReference type="ARBA" id="ARBA00044949"/>
    </source>
</evidence>
<dbReference type="PRINTS" id="PR01911">
    <property type="entry name" value="PFDSPHPHTASE"/>
</dbReference>
<dbReference type="InterPro" id="IPR004861">
    <property type="entry name" value="Siw14-like"/>
</dbReference>
<evidence type="ECO:0000256" key="8">
    <source>
        <dbReference type="ARBA" id="ARBA00047927"/>
    </source>
</evidence>
<dbReference type="RefSeq" id="XP_025400764.1">
    <property type="nucleotide sequence ID" value="XM_025538745.1"/>
</dbReference>
<dbReference type="Gene3D" id="3.90.190.10">
    <property type="entry name" value="Protein tyrosine phosphatase superfamily"/>
    <property type="match status" value="1"/>
</dbReference>
<evidence type="ECO:0000256" key="4">
    <source>
        <dbReference type="ARBA" id="ARBA00022801"/>
    </source>
</evidence>
<dbReference type="PROSITE" id="PS00383">
    <property type="entry name" value="TYR_PHOSPHATASE_1"/>
    <property type="match status" value="1"/>
</dbReference>
<dbReference type="EMBL" id="MSFL01000008">
    <property type="protein sequence ID" value="PWY86212.1"/>
    <property type="molecule type" value="Genomic_DNA"/>
</dbReference>
<comment type="similarity">
    <text evidence="5">Belongs to the protein-tyrosine phosphatase family. Atypical dual-specificity phosphatase Siw14-like subfamily.</text>
</comment>
<dbReference type="FunFam" id="3.90.190.10:FF:000035">
    <property type="entry name" value="Tyrosine phosphatase, putative"/>
    <property type="match status" value="1"/>
</dbReference>
<gene>
    <name evidence="12" type="ORF">BO70DRAFT_223142</name>
</gene>
<evidence type="ECO:0000256" key="9">
    <source>
        <dbReference type="ARBA" id="ARBA00048424"/>
    </source>
</evidence>
<dbReference type="VEuPathDB" id="FungiDB:BO70DRAFT_223142"/>
<dbReference type="STRING" id="1448321.A0A317WLL2"/>
<evidence type="ECO:0000256" key="3">
    <source>
        <dbReference type="ARBA" id="ARBA00022490"/>
    </source>
</evidence>
<dbReference type="InterPro" id="IPR020428">
    <property type="entry name" value="PFA-DSPs"/>
</dbReference>
<reference evidence="12 13" key="1">
    <citation type="submission" date="2016-12" db="EMBL/GenBank/DDBJ databases">
        <title>The genomes of Aspergillus section Nigri reveals drivers in fungal speciation.</title>
        <authorList>
            <consortium name="DOE Joint Genome Institute"/>
            <person name="Vesth T.C."/>
            <person name="Nybo J."/>
            <person name="Theobald S."/>
            <person name="Brandl J."/>
            <person name="Frisvad J.C."/>
            <person name="Nielsen K.F."/>
            <person name="Lyhne E.K."/>
            <person name="Kogle M.E."/>
            <person name="Kuo A."/>
            <person name="Riley R."/>
            <person name="Clum A."/>
            <person name="Nolan M."/>
            <person name="Lipzen A."/>
            <person name="Salamov A."/>
            <person name="Henrissat B."/>
            <person name="Wiebenga A."/>
            <person name="De Vries R.P."/>
            <person name="Grigoriev I.V."/>
            <person name="Mortensen U.H."/>
            <person name="Andersen M.R."/>
            <person name="Baker S.E."/>
        </authorList>
    </citation>
    <scope>NUCLEOTIDE SEQUENCE [LARGE SCALE GENOMIC DNA]</scope>
    <source>
        <strain evidence="12 13">CBS 117.55</strain>
    </source>
</reference>
<dbReference type="GO" id="GO:0052840">
    <property type="term" value="F:inositol diphosphate tetrakisphosphate diphosphatase activity"/>
    <property type="evidence" value="ECO:0007669"/>
    <property type="project" value="TreeGrafter"/>
</dbReference>
<evidence type="ECO:0000256" key="1">
    <source>
        <dbReference type="ARBA" id="ARBA00004496"/>
    </source>
</evidence>
<dbReference type="EC" id="3.6.1.52" evidence="2"/>
<comment type="subcellular location">
    <subcellularLocation>
        <location evidence="1">Cytoplasm</location>
    </subcellularLocation>
</comment>
<comment type="catalytic activity">
    <reaction evidence="9">
        <text>6-diphospho-1D-myo-inositol pentakisphosphate + H2O = 1D-myo-inositol hexakisphosphate + phosphate + H(+)</text>
        <dbReference type="Rhea" id="RHEA:79703"/>
        <dbReference type="ChEBI" id="CHEBI:15377"/>
        <dbReference type="ChEBI" id="CHEBI:15378"/>
        <dbReference type="ChEBI" id="CHEBI:43474"/>
        <dbReference type="ChEBI" id="CHEBI:58130"/>
        <dbReference type="ChEBI" id="CHEBI:230534"/>
        <dbReference type="EC" id="3.6.1.52"/>
    </reaction>
    <physiologicalReaction direction="left-to-right" evidence="9">
        <dbReference type="Rhea" id="RHEA:79704"/>
    </physiologicalReaction>
</comment>
<sequence length="220" mass="24632">MAVPLTANTSNGSLNSLNDIARFRTSSMESELAQSDLPVNFGEVAKGIYRSAFPNPWNLAALKRLGLKTIITLVDEPFTPNHVSFMKENGIIHHRIVVQANKDPDIKVPDSVMCRILELLTDESNHPVLVHCNKGKHRTGCVVACFRKLQGWSTPEAIDEYLRYSNPKPRMLDQLFISGFDTSQVTRLPPVSAVRTWQPLKISSEMNSRDKISTTLHIPL</sequence>
<evidence type="ECO:0000256" key="6">
    <source>
        <dbReference type="ARBA" id="ARBA00047342"/>
    </source>
</evidence>
<dbReference type="Proteomes" id="UP000247233">
    <property type="component" value="Unassembled WGS sequence"/>
</dbReference>
<accession>A0A317WLL2</accession>
<dbReference type="InterPro" id="IPR016130">
    <property type="entry name" value="Tyr_Pase_AS"/>
</dbReference>
<evidence type="ECO:0000259" key="11">
    <source>
        <dbReference type="PROSITE" id="PS50056"/>
    </source>
</evidence>
<dbReference type="AlphaFoldDB" id="A0A317WLL2"/>
<dbReference type="PANTHER" id="PTHR31126:SF48">
    <property type="entry name" value="INOSITOL PHOSPHATASE SIW14"/>
    <property type="match status" value="1"/>
</dbReference>
<evidence type="ECO:0000313" key="13">
    <source>
        <dbReference type="Proteomes" id="UP000247233"/>
    </source>
</evidence>
<dbReference type="PROSITE" id="PS50054">
    <property type="entry name" value="TYR_PHOSPHATASE_DUAL"/>
    <property type="match status" value="1"/>
</dbReference>
<dbReference type="PROSITE" id="PS50056">
    <property type="entry name" value="TYR_PHOSPHATASE_2"/>
    <property type="match status" value="1"/>
</dbReference>
<dbReference type="SUPFAM" id="SSF52799">
    <property type="entry name" value="(Phosphotyrosine protein) phosphatases II"/>
    <property type="match status" value="1"/>
</dbReference>
<keyword evidence="4" id="KW-0378">Hydrolase</keyword>